<accession>A0A840CVK5</accession>
<evidence type="ECO:0000313" key="6">
    <source>
        <dbReference type="EMBL" id="MBB4035833.1"/>
    </source>
</evidence>
<dbReference type="CDD" id="cd03235">
    <property type="entry name" value="ABC_Metallic_Cations"/>
    <property type="match status" value="1"/>
</dbReference>
<dbReference type="GO" id="GO:0016887">
    <property type="term" value="F:ATP hydrolysis activity"/>
    <property type="evidence" value="ECO:0007669"/>
    <property type="project" value="InterPro"/>
</dbReference>
<dbReference type="RefSeq" id="WP_183306750.1">
    <property type="nucleotide sequence ID" value="NZ_JACIEP010000005.1"/>
</dbReference>
<dbReference type="InterPro" id="IPR003439">
    <property type="entry name" value="ABC_transporter-like_ATP-bd"/>
</dbReference>
<keyword evidence="4 6" id="KW-0067">ATP-binding</keyword>
<dbReference type="PROSITE" id="PS50893">
    <property type="entry name" value="ABC_TRANSPORTER_2"/>
    <property type="match status" value="1"/>
</dbReference>
<gene>
    <name evidence="6" type="ORF">GGR21_001728</name>
</gene>
<dbReference type="SUPFAM" id="SSF52540">
    <property type="entry name" value="P-loop containing nucleoside triphosphate hydrolases"/>
    <property type="match status" value="1"/>
</dbReference>
<evidence type="ECO:0000256" key="1">
    <source>
        <dbReference type="ARBA" id="ARBA00005417"/>
    </source>
</evidence>
<dbReference type="EMBL" id="JACIEP010000005">
    <property type="protein sequence ID" value="MBB4035833.1"/>
    <property type="molecule type" value="Genomic_DNA"/>
</dbReference>
<comment type="similarity">
    <text evidence="1">Belongs to the ABC transporter superfamily.</text>
</comment>
<dbReference type="PANTHER" id="PTHR42734">
    <property type="entry name" value="METAL TRANSPORT SYSTEM ATP-BINDING PROTEIN TM_0124-RELATED"/>
    <property type="match status" value="1"/>
</dbReference>
<dbReference type="GO" id="GO:0005524">
    <property type="term" value="F:ATP binding"/>
    <property type="evidence" value="ECO:0007669"/>
    <property type="project" value="UniProtKB-KW"/>
</dbReference>
<evidence type="ECO:0000259" key="5">
    <source>
        <dbReference type="PROSITE" id="PS50893"/>
    </source>
</evidence>
<name>A0A840CVK5_9BACT</name>
<organism evidence="6 7">
    <name type="scientific">Dysgonomonas hofstadii</name>
    <dbReference type="NCBI Taxonomy" id="637886"/>
    <lineage>
        <taxon>Bacteria</taxon>
        <taxon>Pseudomonadati</taxon>
        <taxon>Bacteroidota</taxon>
        <taxon>Bacteroidia</taxon>
        <taxon>Bacteroidales</taxon>
        <taxon>Dysgonomonadaceae</taxon>
        <taxon>Dysgonomonas</taxon>
    </lineage>
</organism>
<keyword evidence="7" id="KW-1185">Reference proteome</keyword>
<reference evidence="6 7" key="1">
    <citation type="submission" date="2020-08" db="EMBL/GenBank/DDBJ databases">
        <title>Genomic Encyclopedia of Type Strains, Phase IV (KMG-IV): sequencing the most valuable type-strain genomes for metagenomic binning, comparative biology and taxonomic classification.</title>
        <authorList>
            <person name="Goeker M."/>
        </authorList>
    </citation>
    <scope>NUCLEOTIDE SEQUENCE [LARGE SCALE GENOMIC DNA]</scope>
    <source>
        <strain evidence="6 7">DSM 104969</strain>
    </source>
</reference>
<keyword evidence="6" id="KW-0378">Hydrolase</keyword>
<evidence type="ECO:0000256" key="3">
    <source>
        <dbReference type="ARBA" id="ARBA00022741"/>
    </source>
</evidence>
<dbReference type="SMART" id="SM00382">
    <property type="entry name" value="AAA"/>
    <property type="match status" value="1"/>
</dbReference>
<dbReference type="InterPro" id="IPR027417">
    <property type="entry name" value="P-loop_NTPase"/>
</dbReference>
<evidence type="ECO:0000313" key="7">
    <source>
        <dbReference type="Proteomes" id="UP000555103"/>
    </source>
</evidence>
<sequence length="261" mass="29036">MNKILEIKDLSVGYDDNPYVLKNVNLSVFQNDFLGIIGPNGGGKTTLLKTILGLVKPTSGAISFYYNNVKTDRINIGYLPQINQIDKKFPISVHDVILSGLTIERSFFSPYSKTQKEKVITVAHQMGLEKLIDRPIGALSGGQLQRTLLGRAIIDEPSLLVLDEPNSYVDKRFESNFYKILEEINKNTAIILVSHDVGTVISLVKNIACVNEGLHYHSGTNITSDWLEKSYSSCPIEIVGHGDFPHRVLEKHEGCDCCKDD</sequence>
<dbReference type="AlphaFoldDB" id="A0A840CVK5"/>
<evidence type="ECO:0000256" key="2">
    <source>
        <dbReference type="ARBA" id="ARBA00022448"/>
    </source>
</evidence>
<dbReference type="InterPro" id="IPR003593">
    <property type="entry name" value="AAA+_ATPase"/>
</dbReference>
<keyword evidence="3" id="KW-0547">Nucleotide-binding</keyword>
<dbReference type="Gene3D" id="3.40.50.300">
    <property type="entry name" value="P-loop containing nucleotide triphosphate hydrolases"/>
    <property type="match status" value="1"/>
</dbReference>
<evidence type="ECO:0000256" key="4">
    <source>
        <dbReference type="ARBA" id="ARBA00022840"/>
    </source>
</evidence>
<protein>
    <submittedName>
        <fullName evidence="6">Zinc transport system ATP-binding protein</fullName>
        <ecNumber evidence="6">3.6.3.-</ecNumber>
    </submittedName>
</protein>
<proteinExistence type="inferred from homology"/>
<feature type="domain" description="ABC transporter" evidence="5">
    <location>
        <begin position="5"/>
        <end position="237"/>
    </location>
</feature>
<dbReference type="InterPro" id="IPR050153">
    <property type="entry name" value="Metal_Ion_Import_ABC"/>
</dbReference>
<dbReference type="EC" id="3.6.3.-" evidence="6"/>
<dbReference type="PANTHER" id="PTHR42734:SF17">
    <property type="entry name" value="METAL TRANSPORT SYSTEM ATP-BINDING PROTEIN TM_0124-RELATED"/>
    <property type="match status" value="1"/>
</dbReference>
<comment type="caution">
    <text evidence="6">The sequence shown here is derived from an EMBL/GenBank/DDBJ whole genome shotgun (WGS) entry which is preliminary data.</text>
</comment>
<dbReference type="Pfam" id="PF00005">
    <property type="entry name" value="ABC_tran"/>
    <property type="match status" value="1"/>
</dbReference>
<dbReference type="Proteomes" id="UP000555103">
    <property type="component" value="Unassembled WGS sequence"/>
</dbReference>
<keyword evidence="2" id="KW-0813">Transport</keyword>